<dbReference type="CDD" id="cd01130">
    <property type="entry name" value="VirB11-like_ATPase"/>
    <property type="match status" value="1"/>
</dbReference>
<dbReference type="SUPFAM" id="SSF52540">
    <property type="entry name" value="P-loop containing nucleoside triphosphate hydrolases"/>
    <property type="match status" value="1"/>
</dbReference>
<dbReference type="SMART" id="SM00240">
    <property type="entry name" value="FHA"/>
    <property type="match status" value="1"/>
</dbReference>
<name>A0A2R4XI51_9BURK</name>
<dbReference type="Pfam" id="PF00437">
    <property type="entry name" value="T2SSE"/>
    <property type="match status" value="1"/>
</dbReference>
<evidence type="ECO:0000313" key="3">
    <source>
        <dbReference type="EMBL" id="AWB33468.1"/>
    </source>
</evidence>
<dbReference type="InterPro" id="IPR050921">
    <property type="entry name" value="T4SS_GSP_E_ATPase"/>
</dbReference>
<dbReference type="EMBL" id="CP028901">
    <property type="protein sequence ID" value="AWB33468.1"/>
    <property type="molecule type" value="Genomic_DNA"/>
</dbReference>
<comment type="similarity">
    <text evidence="1">Belongs to the GSP E family.</text>
</comment>
<organism evidence="3 4">
    <name type="scientific">Orrella marina</name>
    <dbReference type="NCBI Taxonomy" id="2163011"/>
    <lineage>
        <taxon>Bacteria</taxon>
        <taxon>Pseudomonadati</taxon>
        <taxon>Pseudomonadota</taxon>
        <taxon>Betaproteobacteria</taxon>
        <taxon>Burkholderiales</taxon>
        <taxon>Alcaligenaceae</taxon>
        <taxon>Orrella</taxon>
    </lineage>
</organism>
<dbReference type="PANTHER" id="PTHR30486">
    <property type="entry name" value="TWITCHING MOTILITY PROTEIN PILT"/>
    <property type="match status" value="1"/>
</dbReference>
<dbReference type="Gene3D" id="3.40.50.300">
    <property type="entry name" value="P-loop containing nucleotide triphosphate hydrolases"/>
    <property type="match status" value="1"/>
</dbReference>
<dbReference type="Gene3D" id="3.30.450.380">
    <property type="match status" value="1"/>
</dbReference>
<dbReference type="AlphaFoldDB" id="A0A2R4XI51"/>
<proteinExistence type="inferred from homology"/>
<keyword evidence="4" id="KW-1185">Reference proteome</keyword>
<dbReference type="InterPro" id="IPR008984">
    <property type="entry name" value="SMAD_FHA_dom_sf"/>
</dbReference>
<evidence type="ECO:0000256" key="1">
    <source>
        <dbReference type="ARBA" id="ARBA00006611"/>
    </source>
</evidence>
<dbReference type="Pfam" id="PF00498">
    <property type="entry name" value="FHA"/>
    <property type="match status" value="1"/>
</dbReference>
<dbReference type="InterPro" id="IPR000253">
    <property type="entry name" value="FHA_dom"/>
</dbReference>
<evidence type="ECO:0000259" key="2">
    <source>
        <dbReference type="PROSITE" id="PS50006"/>
    </source>
</evidence>
<dbReference type="GO" id="GO:0016887">
    <property type="term" value="F:ATP hydrolysis activity"/>
    <property type="evidence" value="ECO:0007669"/>
    <property type="project" value="InterPro"/>
</dbReference>
<protein>
    <submittedName>
        <fullName evidence="3">Secretion protein</fullName>
    </submittedName>
</protein>
<feature type="domain" description="FHA" evidence="2">
    <location>
        <begin position="22"/>
        <end position="71"/>
    </location>
</feature>
<dbReference type="PROSITE" id="PS50006">
    <property type="entry name" value="FHA_DOMAIN"/>
    <property type="match status" value="1"/>
</dbReference>
<accession>A0A2R4XI51</accession>
<dbReference type="Gene3D" id="2.60.200.20">
    <property type="match status" value="1"/>
</dbReference>
<sequence>MIEIYLDFEDGTSRIERIEPPCLIGRDSECHLRINHWRVGREHVRLTRLGEYLQLEDMGSLGGTRVNGTRVAQHFPLLPTDDVVFGPCRMRVQSGSLMAELDHDGFAHSGDYATCDAVSAVDKAAVDQSLRATLHAALVRQMDVRKHDLANLPDGMLRERCDAIVRDLIGQHAPELSESRREHLVGAVVSDAVGYGPLQSLLEDASVSEIMVNRHDRIFVESGGRVHLHTATFSSEAAVRSVIERIIYPIGRRIDDASPMVDARLPDGSRVNAVLTPISVAGSCVTIRKFPVNPMRLADLLDRGCISHSLARFLCRCIEQRVSLLISGGTGSGKTTLLNVLTSQVPDHERLITIEDAAELRIEHPHVLSLEARPSNAEGRGEINIRSLVRNALRMRPDRIIVGECRGAEALDMLSAMNTGHEGSMSTLHANTPRDAVSRLETMVLMASAQLPLLAIRELVSRSVQMIVQLSRLPDGSRMLVAVDEVTGMESGQIQMQPILRFHRGSRKFVWQGVVPSFVESWRECDVPVDPDWFGDQTEAA</sequence>
<dbReference type="InterPro" id="IPR001482">
    <property type="entry name" value="T2SS/T4SS_dom"/>
</dbReference>
<reference evidence="3 4" key="1">
    <citation type="submission" date="2018-04" db="EMBL/GenBank/DDBJ databases">
        <title>Bordetella sp. HZ20 isolated from seawater.</title>
        <authorList>
            <person name="Sun C."/>
        </authorList>
    </citation>
    <scope>NUCLEOTIDE SEQUENCE [LARGE SCALE GENOMIC DNA]</scope>
    <source>
        <strain evidence="3 4">HZ20</strain>
    </source>
</reference>
<dbReference type="OrthoDB" id="9810761at2"/>
<dbReference type="CDD" id="cd00060">
    <property type="entry name" value="FHA"/>
    <property type="match status" value="1"/>
</dbReference>
<gene>
    <name evidence="3" type="ORF">DBV39_06830</name>
</gene>
<dbReference type="PANTHER" id="PTHR30486:SF6">
    <property type="entry name" value="TYPE IV PILUS RETRACTATION ATPASE PILT"/>
    <property type="match status" value="1"/>
</dbReference>
<evidence type="ECO:0000313" key="4">
    <source>
        <dbReference type="Proteomes" id="UP000244571"/>
    </source>
</evidence>
<dbReference type="Proteomes" id="UP000244571">
    <property type="component" value="Chromosome"/>
</dbReference>
<dbReference type="SUPFAM" id="SSF49879">
    <property type="entry name" value="SMAD/FHA domain"/>
    <property type="match status" value="1"/>
</dbReference>
<dbReference type="RefSeq" id="WP_108620897.1">
    <property type="nucleotide sequence ID" value="NZ_CP028901.1"/>
</dbReference>
<dbReference type="KEGG" id="boz:DBV39_06830"/>
<dbReference type="InterPro" id="IPR027417">
    <property type="entry name" value="P-loop_NTPase"/>
</dbReference>